<evidence type="ECO:0000256" key="2">
    <source>
        <dbReference type="ARBA" id="ARBA00022643"/>
    </source>
</evidence>
<accession>A0ABX0H469</accession>
<gene>
    <name evidence="5" type="ORF">G9H71_22450</name>
</gene>
<keyword evidence="5" id="KW-0418">Kinase</keyword>
<organism evidence="5 6">
    <name type="scientific">Motilibacter deserti</name>
    <dbReference type="NCBI Taxonomy" id="2714956"/>
    <lineage>
        <taxon>Bacteria</taxon>
        <taxon>Bacillati</taxon>
        <taxon>Actinomycetota</taxon>
        <taxon>Actinomycetes</taxon>
        <taxon>Motilibacterales</taxon>
        <taxon>Motilibacteraceae</taxon>
        <taxon>Motilibacter</taxon>
    </lineage>
</organism>
<evidence type="ECO:0000313" key="5">
    <source>
        <dbReference type="EMBL" id="NHC16550.1"/>
    </source>
</evidence>
<protein>
    <submittedName>
        <fullName evidence="5">Histidine kinase</fullName>
    </submittedName>
</protein>
<reference evidence="5 6" key="1">
    <citation type="submission" date="2020-03" db="EMBL/GenBank/DDBJ databases">
        <title>Two novel Motilibacter sp.</title>
        <authorList>
            <person name="Liu S."/>
        </authorList>
    </citation>
    <scope>NUCLEOTIDE SEQUENCE [LARGE SCALE GENOMIC DNA]</scope>
    <source>
        <strain evidence="5 6">E257</strain>
    </source>
</reference>
<keyword evidence="3" id="KW-0157">Chromophore</keyword>
<dbReference type="EMBL" id="JAANNP010000207">
    <property type="protein sequence ID" value="NHC16550.1"/>
    <property type="molecule type" value="Genomic_DNA"/>
</dbReference>
<comment type="caution">
    <text evidence="5">The sequence shown here is derived from an EMBL/GenBank/DDBJ whole genome shotgun (WGS) entry which is preliminary data.</text>
</comment>
<evidence type="ECO:0000256" key="1">
    <source>
        <dbReference type="ARBA" id="ARBA00022630"/>
    </source>
</evidence>
<proteinExistence type="predicted"/>
<dbReference type="InterPro" id="IPR035965">
    <property type="entry name" value="PAS-like_dom_sf"/>
</dbReference>
<evidence type="ECO:0000259" key="4">
    <source>
        <dbReference type="Pfam" id="PF13426"/>
    </source>
</evidence>
<dbReference type="PANTHER" id="PTHR47429">
    <property type="entry name" value="PROTEIN TWIN LOV 1"/>
    <property type="match status" value="1"/>
</dbReference>
<dbReference type="SUPFAM" id="SSF55785">
    <property type="entry name" value="PYP-like sensor domain (PAS domain)"/>
    <property type="match status" value="1"/>
</dbReference>
<evidence type="ECO:0000256" key="3">
    <source>
        <dbReference type="ARBA" id="ARBA00022991"/>
    </source>
</evidence>
<evidence type="ECO:0000313" key="6">
    <source>
        <dbReference type="Proteomes" id="UP000800981"/>
    </source>
</evidence>
<sequence>MASATDGAAVRTSLATGMPPELAQVAGDEPAAVLLVDLADRSVVYANVVAEQLVPGVRLPVGIEAWSDAAALLDLDGNELSDTSHPLTQVARSVPVAGQAVSAARATDLGRRREPMWVVGLPMSGAPQLEGHALVVFLPLRAREAAEAAATAAHAQAELRERAVLATGMSFTVADARAEDMPLIWVNPAFTATTGYSFEEAVGRNCRFLQGDATDPAAPR</sequence>
<dbReference type="Gene3D" id="3.30.450.20">
    <property type="entry name" value="PAS domain"/>
    <property type="match status" value="1"/>
</dbReference>
<dbReference type="InterPro" id="IPR000014">
    <property type="entry name" value="PAS"/>
</dbReference>
<dbReference type="Proteomes" id="UP000800981">
    <property type="component" value="Unassembled WGS sequence"/>
</dbReference>
<keyword evidence="1" id="KW-0285">Flavoprotein</keyword>
<name>A0ABX0H469_9ACTN</name>
<dbReference type="RefSeq" id="WP_331273203.1">
    <property type="nucleotide sequence ID" value="NZ_JAANNP010000207.1"/>
</dbReference>
<dbReference type="GO" id="GO:0016301">
    <property type="term" value="F:kinase activity"/>
    <property type="evidence" value="ECO:0007669"/>
    <property type="project" value="UniProtKB-KW"/>
</dbReference>
<dbReference type="PANTHER" id="PTHR47429:SF2">
    <property type="entry name" value="PROTEIN TWIN LOV 1"/>
    <property type="match status" value="1"/>
</dbReference>
<dbReference type="Pfam" id="PF13426">
    <property type="entry name" value="PAS_9"/>
    <property type="match status" value="1"/>
</dbReference>
<keyword evidence="5" id="KW-0808">Transferase</keyword>
<keyword evidence="6" id="KW-1185">Reference proteome</keyword>
<feature type="non-terminal residue" evidence="5">
    <location>
        <position position="220"/>
    </location>
</feature>
<feature type="domain" description="PAS" evidence="4">
    <location>
        <begin position="179"/>
        <end position="214"/>
    </location>
</feature>
<keyword evidence="2" id="KW-0288">FMN</keyword>